<gene>
    <name evidence="1" type="ORF">BSAL_82705</name>
</gene>
<feature type="non-terminal residue" evidence="1">
    <location>
        <position position="1"/>
    </location>
</feature>
<dbReference type="VEuPathDB" id="TriTrypDB:BSAL_82705"/>
<accession>A0A0S4J447</accession>
<feature type="non-terminal residue" evidence="1">
    <location>
        <position position="176"/>
    </location>
</feature>
<sequence>YVAVLSASPPVNPSVVAASDVPTTLVRNAIFATSQPIDRHQLMDAPTVIVLNITVDSPFASYWSVGNVTLSGQPLMWHSLAAVTGSWHLITLQPPPDGWVGSGGLSLFYVDRVLLLEVTLGCGASPFLSITIAAPSPGLERTFPEQVKTATQSTQIVSIFGGSASSGAALARSMTI</sequence>
<protein>
    <submittedName>
        <fullName evidence="1">Uncharacterized protein</fullName>
    </submittedName>
</protein>
<dbReference type="EMBL" id="CYKH01000922">
    <property type="protein sequence ID" value="CUG66072.1"/>
    <property type="molecule type" value="Genomic_DNA"/>
</dbReference>
<reference evidence="2" key="1">
    <citation type="submission" date="2015-09" db="EMBL/GenBank/DDBJ databases">
        <authorList>
            <consortium name="Pathogen Informatics"/>
        </authorList>
    </citation>
    <scope>NUCLEOTIDE SEQUENCE [LARGE SCALE GENOMIC DNA]</scope>
    <source>
        <strain evidence="2">Lake Konstanz</strain>
    </source>
</reference>
<evidence type="ECO:0000313" key="2">
    <source>
        <dbReference type="Proteomes" id="UP000051952"/>
    </source>
</evidence>
<dbReference type="AlphaFoldDB" id="A0A0S4J447"/>
<dbReference type="Proteomes" id="UP000051952">
    <property type="component" value="Unassembled WGS sequence"/>
</dbReference>
<keyword evidence="2" id="KW-1185">Reference proteome</keyword>
<name>A0A0S4J447_BODSA</name>
<evidence type="ECO:0000313" key="1">
    <source>
        <dbReference type="EMBL" id="CUG66072.1"/>
    </source>
</evidence>
<proteinExistence type="predicted"/>
<organism evidence="1 2">
    <name type="scientific">Bodo saltans</name>
    <name type="common">Flagellated protozoan</name>
    <dbReference type="NCBI Taxonomy" id="75058"/>
    <lineage>
        <taxon>Eukaryota</taxon>
        <taxon>Discoba</taxon>
        <taxon>Euglenozoa</taxon>
        <taxon>Kinetoplastea</taxon>
        <taxon>Metakinetoplastina</taxon>
        <taxon>Eubodonida</taxon>
        <taxon>Bodonidae</taxon>
        <taxon>Bodo</taxon>
    </lineage>
</organism>